<gene>
    <name evidence="7" type="ORF">IF651_07930</name>
</gene>
<dbReference type="InterPro" id="IPR009057">
    <property type="entry name" value="Homeodomain-like_sf"/>
</dbReference>
<evidence type="ECO:0000256" key="2">
    <source>
        <dbReference type="ARBA" id="ARBA00023125"/>
    </source>
</evidence>
<keyword evidence="8" id="KW-1185">Reference proteome</keyword>
<dbReference type="Pfam" id="PF02909">
    <property type="entry name" value="TetR_C_1"/>
    <property type="match status" value="1"/>
</dbReference>
<dbReference type="SUPFAM" id="SSF46689">
    <property type="entry name" value="Homeodomain-like"/>
    <property type="match status" value="1"/>
</dbReference>
<dbReference type="InterPro" id="IPR001647">
    <property type="entry name" value="HTH_TetR"/>
</dbReference>
<evidence type="ECO:0000256" key="4">
    <source>
        <dbReference type="PROSITE-ProRule" id="PRU00335"/>
    </source>
</evidence>
<dbReference type="GO" id="GO:0003700">
    <property type="term" value="F:DNA-binding transcription factor activity"/>
    <property type="evidence" value="ECO:0007669"/>
    <property type="project" value="TreeGrafter"/>
</dbReference>
<dbReference type="PROSITE" id="PS50977">
    <property type="entry name" value="HTH_TETR_2"/>
    <property type="match status" value="1"/>
</dbReference>
<dbReference type="SUPFAM" id="SSF48498">
    <property type="entry name" value="Tetracyclin repressor-like, C-terminal domain"/>
    <property type="match status" value="1"/>
</dbReference>
<dbReference type="Gene3D" id="1.10.10.60">
    <property type="entry name" value="Homeodomain-like"/>
    <property type="match status" value="1"/>
</dbReference>
<keyword evidence="1" id="KW-0805">Transcription regulation</keyword>
<sequence>MSDVSELPHRLALAWGVAERPERAPKRELSIERIVEAAVEIADTDGLAAVSMAKVAQSLGFTTMSLYRYVTSKDDLLLLMQEAVLDVEYPPAHDPADWRAELREWVQFTMELFRAHTWYLSIPVTGAPFTPNNLRAADAGLRALRSTPLDEEEKMSVILLTSGYTKSAVQLEADLARAEHSPDGVPDEAAVVAALRTLVDDVRFPNLYPLVDSGAYGGEGQIDDTAWGLERILDGLESYVGVRAAGAPGAGRDVRSEQDPGGTEPDEEADDAGHDQVSAHARDPRVKRAALQRRDAERRLREAQKSVRELERSLRDARRAERDAVRAAVEKSRD</sequence>
<dbReference type="Proteomes" id="UP000610846">
    <property type="component" value="Unassembled WGS sequence"/>
</dbReference>
<feature type="domain" description="HTH tetR-type" evidence="6">
    <location>
        <begin position="28"/>
        <end position="88"/>
    </location>
</feature>
<dbReference type="RefSeq" id="WP_191828575.1">
    <property type="nucleotide sequence ID" value="NZ_JACYHB010000005.1"/>
</dbReference>
<feature type="region of interest" description="Disordered" evidence="5">
    <location>
        <begin position="246"/>
        <end position="334"/>
    </location>
</feature>
<keyword evidence="2 4" id="KW-0238">DNA-binding</keyword>
<dbReference type="InterPro" id="IPR036271">
    <property type="entry name" value="Tet_transcr_reg_TetR-rel_C_sf"/>
</dbReference>
<dbReference type="InterPro" id="IPR050109">
    <property type="entry name" value="HTH-type_TetR-like_transc_reg"/>
</dbReference>
<accession>A0A927IZR4</accession>
<evidence type="ECO:0000256" key="5">
    <source>
        <dbReference type="SAM" id="MobiDB-lite"/>
    </source>
</evidence>
<name>A0A927IZR4_9MICO</name>
<keyword evidence="3" id="KW-0804">Transcription</keyword>
<protein>
    <submittedName>
        <fullName evidence="7">TetR/AcrR family transcriptional regulator C-terminal domain-containing protein</fullName>
    </submittedName>
</protein>
<dbReference type="PANTHER" id="PTHR30055">
    <property type="entry name" value="HTH-TYPE TRANSCRIPTIONAL REGULATOR RUTR"/>
    <property type="match status" value="1"/>
</dbReference>
<dbReference type="PANTHER" id="PTHR30055:SF234">
    <property type="entry name" value="HTH-TYPE TRANSCRIPTIONAL REGULATOR BETI"/>
    <property type="match status" value="1"/>
</dbReference>
<evidence type="ECO:0000313" key="8">
    <source>
        <dbReference type="Proteomes" id="UP000610846"/>
    </source>
</evidence>
<evidence type="ECO:0000313" key="7">
    <source>
        <dbReference type="EMBL" id="MBD8078984.1"/>
    </source>
</evidence>
<evidence type="ECO:0000256" key="1">
    <source>
        <dbReference type="ARBA" id="ARBA00023015"/>
    </source>
</evidence>
<dbReference type="Pfam" id="PF00440">
    <property type="entry name" value="TetR_N"/>
    <property type="match status" value="1"/>
</dbReference>
<proteinExistence type="predicted"/>
<dbReference type="GO" id="GO:0045892">
    <property type="term" value="P:negative regulation of DNA-templated transcription"/>
    <property type="evidence" value="ECO:0007669"/>
    <property type="project" value="InterPro"/>
</dbReference>
<feature type="DNA-binding region" description="H-T-H motif" evidence="4">
    <location>
        <begin position="51"/>
        <end position="70"/>
    </location>
</feature>
<feature type="compositionally biased region" description="Basic and acidic residues" evidence="5">
    <location>
        <begin position="280"/>
        <end position="334"/>
    </location>
</feature>
<dbReference type="GO" id="GO:0000976">
    <property type="term" value="F:transcription cis-regulatory region binding"/>
    <property type="evidence" value="ECO:0007669"/>
    <property type="project" value="TreeGrafter"/>
</dbReference>
<comment type="caution">
    <text evidence="7">The sequence shown here is derived from an EMBL/GenBank/DDBJ whole genome shotgun (WGS) entry which is preliminary data.</text>
</comment>
<dbReference type="EMBL" id="JACYHB010000005">
    <property type="protein sequence ID" value="MBD8078984.1"/>
    <property type="molecule type" value="Genomic_DNA"/>
</dbReference>
<reference evidence="7" key="2">
    <citation type="submission" date="2020-09" db="EMBL/GenBank/DDBJ databases">
        <authorList>
            <person name="Yu Y."/>
        </authorList>
    </citation>
    <scope>NUCLEOTIDE SEQUENCE</scope>
    <source>
        <strain evidence="7">KCTC 49039</strain>
    </source>
</reference>
<evidence type="ECO:0000256" key="3">
    <source>
        <dbReference type="ARBA" id="ARBA00023163"/>
    </source>
</evidence>
<reference evidence="7" key="1">
    <citation type="journal article" date="2018" name="Curr. Microbiol.">
        <title>Cellulosimicrobium arenosum sp. nov., Isolated from Marine Sediment Sand.</title>
        <authorList>
            <person name="Oh M."/>
            <person name="Kim J.H."/>
            <person name="Yoon J.H."/>
            <person name="Schumann P."/>
            <person name="Kim W."/>
        </authorList>
    </citation>
    <scope>NUCLEOTIDE SEQUENCE</scope>
    <source>
        <strain evidence="7">KCTC 49039</strain>
    </source>
</reference>
<dbReference type="Gene3D" id="1.10.357.10">
    <property type="entry name" value="Tetracycline Repressor, domain 2"/>
    <property type="match status" value="1"/>
</dbReference>
<dbReference type="AlphaFoldDB" id="A0A927IZR4"/>
<dbReference type="InterPro" id="IPR004111">
    <property type="entry name" value="Repressor_TetR_C"/>
</dbReference>
<organism evidence="7 8">
    <name type="scientific">Cellulosimicrobium arenosum</name>
    <dbReference type="NCBI Taxonomy" id="2708133"/>
    <lineage>
        <taxon>Bacteria</taxon>
        <taxon>Bacillati</taxon>
        <taxon>Actinomycetota</taxon>
        <taxon>Actinomycetes</taxon>
        <taxon>Micrococcales</taxon>
        <taxon>Promicromonosporaceae</taxon>
        <taxon>Cellulosimicrobium</taxon>
    </lineage>
</organism>
<evidence type="ECO:0000259" key="6">
    <source>
        <dbReference type="PROSITE" id="PS50977"/>
    </source>
</evidence>